<reference evidence="2 3" key="1">
    <citation type="submission" date="2018-09" db="EMBL/GenBank/DDBJ databases">
        <title>A high-quality reference genome of wild soybean provides a powerful tool to mine soybean genomes.</title>
        <authorList>
            <person name="Xie M."/>
            <person name="Chung C.Y.L."/>
            <person name="Li M.-W."/>
            <person name="Wong F.-L."/>
            <person name="Chan T.-F."/>
            <person name="Lam H.-M."/>
        </authorList>
    </citation>
    <scope>NUCLEOTIDE SEQUENCE [LARGE SCALE GENOMIC DNA]</scope>
    <source>
        <strain evidence="3">cv. W05</strain>
        <tissue evidence="2">Hypocotyl of etiolated seedlings</tissue>
    </source>
</reference>
<accession>A0A445FEM6</accession>
<dbReference type="InterPro" id="IPR016197">
    <property type="entry name" value="Chromo-like_dom_sf"/>
</dbReference>
<dbReference type="PANTHER" id="PTHR12858">
    <property type="entry name" value="RIBOSOME BIOGENESIS PROTEIN"/>
    <property type="match status" value="1"/>
</dbReference>
<dbReference type="PROSITE" id="PS50013">
    <property type="entry name" value="CHROMO_2"/>
    <property type="match status" value="1"/>
</dbReference>
<dbReference type="GO" id="GO:0005525">
    <property type="term" value="F:GTP binding"/>
    <property type="evidence" value="ECO:0007669"/>
    <property type="project" value="TreeGrafter"/>
</dbReference>
<dbReference type="Gene3D" id="2.40.50.40">
    <property type="match status" value="1"/>
</dbReference>
<dbReference type="Proteomes" id="UP000289340">
    <property type="component" value="Chromosome 19"/>
</dbReference>
<dbReference type="GO" id="GO:0000462">
    <property type="term" value="P:maturation of SSU-rRNA from tricistronic rRNA transcript (SSU-rRNA, 5.8S rRNA, LSU-rRNA)"/>
    <property type="evidence" value="ECO:0007669"/>
    <property type="project" value="TreeGrafter"/>
</dbReference>
<dbReference type="EMBL" id="QZWG01000019">
    <property type="protein sequence ID" value="RZB47257.1"/>
    <property type="molecule type" value="Genomic_DNA"/>
</dbReference>
<evidence type="ECO:0000313" key="3">
    <source>
        <dbReference type="Proteomes" id="UP000289340"/>
    </source>
</evidence>
<dbReference type="InterPro" id="IPR023780">
    <property type="entry name" value="Chromo_domain"/>
</dbReference>
<gene>
    <name evidence="2" type="ORF">D0Y65_051053</name>
</gene>
<proteinExistence type="predicted"/>
<dbReference type="GO" id="GO:0003924">
    <property type="term" value="F:GTPase activity"/>
    <property type="evidence" value="ECO:0007669"/>
    <property type="project" value="TreeGrafter"/>
</dbReference>
<keyword evidence="3" id="KW-1185">Reference proteome</keyword>
<name>A0A445FEM6_GLYSO</name>
<dbReference type="GO" id="GO:0034511">
    <property type="term" value="F:U3 snoRNA binding"/>
    <property type="evidence" value="ECO:0007669"/>
    <property type="project" value="TreeGrafter"/>
</dbReference>
<sequence>MEAVDFLLTSRQDMFILLRRKQERAQEKMTRSADSHHSDFSFSVGDWVYVKLRPYRKTSLVGNNYQKLGKCYYGPYQPIIEPLTILDHKWDNPDPPQLRVLVQWLGLPPEDSTWESWTELQARYHLEDKQRRRLRRSRSRILITSEDPRKQNPKAFAFSSSNKAKCLQSRAVEKEQRRLHAPVIDRSYGEPAPYVVVVQGPPQVGKSLLIKFLVKHYMKHNLPDVRGLITIVSGL</sequence>
<dbReference type="InterPro" id="IPR000953">
    <property type="entry name" value="Chromo/chromo_shadow_dom"/>
</dbReference>
<protein>
    <submittedName>
        <fullName evidence="2">Ribosome biogenesis protein BMS1-like</fullName>
    </submittedName>
</protein>
<dbReference type="GO" id="GO:0000479">
    <property type="term" value="P:endonucleolytic cleavage of tricistronic rRNA transcript (SSU-rRNA, 5.8S rRNA, LSU-rRNA)"/>
    <property type="evidence" value="ECO:0007669"/>
    <property type="project" value="TreeGrafter"/>
</dbReference>
<dbReference type="SUPFAM" id="SSF54160">
    <property type="entry name" value="Chromo domain-like"/>
    <property type="match status" value="1"/>
</dbReference>
<comment type="caution">
    <text evidence="2">The sequence shown here is derived from an EMBL/GenBank/DDBJ whole genome shotgun (WGS) entry which is preliminary data.</text>
</comment>
<dbReference type="InterPro" id="IPR039761">
    <property type="entry name" value="Bms1/Tsr1"/>
</dbReference>
<dbReference type="AlphaFoldDB" id="A0A445FEM6"/>
<feature type="domain" description="Chromo" evidence="1">
    <location>
        <begin position="80"/>
        <end position="141"/>
    </location>
</feature>
<dbReference type="PANTHER" id="PTHR12858:SF2">
    <property type="entry name" value="RIBOSOME BIOGENESIS PROTEIN BMS1 HOMOLOG"/>
    <property type="match status" value="1"/>
</dbReference>
<dbReference type="SUPFAM" id="SSF52540">
    <property type="entry name" value="P-loop containing nucleoside triphosphate hydrolases"/>
    <property type="match status" value="1"/>
</dbReference>
<evidence type="ECO:0000313" key="2">
    <source>
        <dbReference type="EMBL" id="RZB47257.1"/>
    </source>
</evidence>
<dbReference type="GO" id="GO:0030686">
    <property type="term" value="C:90S preribosome"/>
    <property type="evidence" value="ECO:0007669"/>
    <property type="project" value="TreeGrafter"/>
</dbReference>
<evidence type="ECO:0000259" key="1">
    <source>
        <dbReference type="PROSITE" id="PS50013"/>
    </source>
</evidence>
<dbReference type="Pfam" id="PF00385">
    <property type="entry name" value="Chromo"/>
    <property type="match status" value="1"/>
</dbReference>
<organism evidence="2 3">
    <name type="scientific">Glycine soja</name>
    <name type="common">Wild soybean</name>
    <dbReference type="NCBI Taxonomy" id="3848"/>
    <lineage>
        <taxon>Eukaryota</taxon>
        <taxon>Viridiplantae</taxon>
        <taxon>Streptophyta</taxon>
        <taxon>Embryophyta</taxon>
        <taxon>Tracheophyta</taxon>
        <taxon>Spermatophyta</taxon>
        <taxon>Magnoliopsida</taxon>
        <taxon>eudicotyledons</taxon>
        <taxon>Gunneridae</taxon>
        <taxon>Pentapetalae</taxon>
        <taxon>rosids</taxon>
        <taxon>fabids</taxon>
        <taxon>Fabales</taxon>
        <taxon>Fabaceae</taxon>
        <taxon>Papilionoideae</taxon>
        <taxon>50 kb inversion clade</taxon>
        <taxon>NPAAA clade</taxon>
        <taxon>indigoferoid/millettioid clade</taxon>
        <taxon>Phaseoleae</taxon>
        <taxon>Glycine</taxon>
        <taxon>Glycine subgen. Soja</taxon>
    </lineage>
</organism>
<dbReference type="InterPro" id="IPR027417">
    <property type="entry name" value="P-loop_NTPase"/>
</dbReference>